<dbReference type="GO" id="GO:0016020">
    <property type="term" value="C:membrane"/>
    <property type="evidence" value="ECO:0007669"/>
    <property type="project" value="UniProtKB-SubCell"/>
</dbReference>
<dbReference type="SMART" id="SM00382">
    <property type="entry name" value="AAA"/>
    <property type="match status" value="1"/>
</dbReference>
<dbReference type="CDD" id="cd03244">
    <property type="entry name" value="ABCC_MRP_domain2"/>
    <property type="match status" value="1"/>
</dbReference>
<evidence type="ECO:0000256" key="5">
    <source>
        <dbReference type="ARBA" id="ARBA00022741"/>
    </source>
</evidence>
<keyword evidence="8 10" id="KW-0472">Membrane</keyword>
<feature type="compositionally biased region" description="Basic and acidic residues" evidence="9">
    <location>
        <begin position="31"/>
        <end position="41"/>
    </location>
</feature>
<name>A0A812MFF5_9DINO</name>
<evidence type="ECO:0000256" key="1">
    <source>
        <dbReference type="ARBA" id="ARBA00004141"/>
    </source>
</evidence>
<dbReference type="EMBL" id="CAJNDS010001380">
    <property type="protein sequence ID" value="CAE7257132.1"/>
    <property type="molecule type" value="Genomic_DNA"/>
</dbReference>
<dbReference type="CDD" id="cd18580">
    <property type="entry name" value="ABC_6TM_ABCC_D2"/>
    <property type="match status" value="1"/>
</dbReference>
<organism evidence="13 14">
    <name type="scientific">Symbiodinium natans</name>
    <dbReference type="NCBI Taxonomy" id="878477"/>
    <lineage>
        <taxon>Eukaryota</taxon>
        <taxon>Sar</taxon>
        <taxon>Alveolata</taxon>
        <taxon>Dinophyceae</taxon>
        <taxon>Suessiales</taxon>
        <taxon>Symbiodiniaceae</taxon>
        <taxon>Symbiodinium</taxon>
    </lineage>
</organism>
<dbReference type="SUPFAM" id="SSF52540">
    <property type="entry name" value="P-loop containing nucleoside triphosphate hydrolases"/>
    <property type="match status" value="1"/>
</dbReference>
<evidence type="ECO:0000256" key="8">
    <source>
        <dbReference type="ARBA" id="ARBA00023136"/>
    </source>
</evidence>
<dbReference type="SUPFAM" id="SSF90123">
    <property type="entry name" value="ABC transporter transmembrane region"/>
    <property type="match status" value="1"/>
</dbReference>
<evidence type="ECO:0000259" key="11">
    <source>
        <dbReference type="PROSITE" id="PS50893"/>
    </source>
</evidence>
<keyword evidence="5" id="KW-0547">Nucleotide-binding</keyword>
<comment type="subcellular location">
    <subcellularLocation>
        <location evidence="1">Membrane</location>
        <topology evidence="1">Multi-pass membrane protein</topology>
    </subcellularLocation>
</comment>
<dbReference type="InterPro" id="IPR003593">
    <property type="entry name" value="AAA+_ATPase"/>
</dbReference>
<proteinExistence type="predicted"/>
<accession>A0A812MFF5</accession>
<evidence type="ECO:0000256" key="6">
    <source>
        <dbReference type="ARBA" id="ARBA00022840"/>
    </source>
</evidence>
<sequence>MEELRSAERADEPEVTSPAAGGLPAPPPSLDRARSLPHEKVPSVLTRLDMGEVSPTKGFVRSTSLPSEQEQYEECEEGRRRRRTSSVDGVEVARITEERAEETEEGSLSIRVWCAFVRAMGWGVWVVIATNCVSTAGYLLSALWIGHWPELSEQMGTTDALLVYALISFSIVVFTAMRLLVFQYSSLRLSRNMHQKALWAVIRSPMAWHDTTPTGRVVNRFSSDLQKVDTDLQNNVVGLLRSMFDMLASFLVVLFVVPLIFVVVVPTLAAYFWIQKLYRKSGREIQRMASKSYSPIYQGVDEAINGVATIRAYEKQQYFSGRTAARVSRSVRLDLTLQGCQRWLGFRLKMLGACISSMVALLVVLHAYLGPLGRSISGPAAGVALRYAQQLSNALESILNNLTSTEQCLVAVERLTTYSEMPDEGELETQEALSSVEGSVRFENVFMRYRPELPTVLKGLTFSIPGGSSLGVVGRTGAGKSSLLQALFRMCPIESGTIHLYGKDVSGLGLHTLRKALAIIPQDPVGFTGTVRFNLDPFMQNDDTRIWGELEKVQLKAHFEAKAEGLGFMVTAGGENLSVGQRQLLCCARALIRGARILVLDEATASVDFTTDALIQQVLRKEVETQQLTTITIAHRISTILGADRVLVMEEGQAAEFGPTQDLAATPTSKFAALVTAAQAAEKRKKNAI</sequence>
<dbReference type="GO" id="GO:0016887">
    <property type="term" value="F:ATP hydrolysis activity"/>
    <property type="evidence" value="ECO:0007669"/>
    <property type="project" value="InterPro"/>
</dbReference>
<evidence type="ECO:0000256" key="3">
    <source>
        <dbReference type="ARBA" id="ARBA00022692"/>
    </source>
</evidence>
<dbReference type="AlphaFoldDB" id="A0A812MFF5"/>
<feature type="region of interest" description="Disordered" evidence="9">
    <location>
        <begin position="1"/>
        <end position="88"/>
    </location>
</feature>
<dbReference type="Gene3D" id="1.20.1560.10">
    <property type="entry name" value="ABC transporter type 1, transmembrane domain"/>
    <property type="match status" value="1"/>
</dbReference>
<feature type="compositionally biased region" description="Basic and acidic residues" evidence="9">
    <location>
        <begin position="1"/>
        <end position="12"/>
    </location>
</feature>
<dbReference type="InterPro" id="IPR036640">
    <property type="entry name" value="ABC1_TM_sf"/>
</dbReference>
<dbReference type="GO" id="GO:0005524">
    <property type="term" value="F:ATP binding"/>
    <property type="evidence" value="ECO:0007669"/>
    <property type="project" value="UniProtKB-KW"/>
</dbReference>
<dbReference type="GO" id="GO:0140359">
    <property type="term" value="F:ABC-type transporter activity"/>
    <property type="evidence" value="ECO:0007669"/>
    <property type="project" value="InterPro"/>
</dbReference>
<dbReference type="FunFam" id="1.20.1560.10:FF:000013">
    <property type="entry name" value="ABC transporter C family member 2"/>
    <property type="match status" value="1"/>
</dbReference>
<dbReference type="OrthoDB" id="6500128at2759"/>
<evidence type="ECO:0000256" key="7">
    <source>
        <dbReference type="ARBA" id="ARBA00022989"/>
    </source>
</evidence>
<evidence type="ECO:0000313" key="13">
    <source>
        <dbReference type="EMBL" id="CAE7257132.1"/>
    </source>
</evidence>
<keyword evidence="3 10" id="KW-0812">Transmembrane</keyword>
<feature type="domain" description="ABC transmembrane type-1" evidence="12">
    <location>
        <begin position="125"/>
        <end position="407"/>
    </location>
</feature>
<dbReference type="PROSITE" id="PS50929">
    <property type="entry name" value="ABC_TM1F"/>
    <property type="match status" value="1"/>
</dbReference>
<evidence type="ECO:0000256" key="10">
    <source>
        <dbReference type="SAM" id="Phobius"/>
    </source>
</evidence>
<dbReference type="PROSITE" id="PS50893">
    <property type="entry name" value="ABC_TRANSPORTER_2"/>
    <property type="match status" value="1"/>
</dbReference>
<dbReference type="InterPro" id="IPR011527">
    <property type="entry name" value="ABC1_TM_dom"/>
</dbReference>
<dbReference type="InterPro" id="IPR044726">
    <property type="entry name" value="ABCC_6TM_D2"/>
</dbReference>
<keyword evidence="7 10" id="KW-1133">Transmembrane helix</keyword>
<reference evidence="13" key="1">
    <citation type="submission" date="2021-02" db="EMBL/GenBank/DDBJ databases">
        <authorList>
            <person name="Dougan E. K."/>
            <person name="Rhodes N."/>
            <person name="Thang M."/>
            <person name="Chan C."/>
        </authorList>
    </citation>
    <scope>NUCLEOTIDE SEQUENCE</scope>
</reference>
<keyword evidence="4" id="KW-0677">Repeat</keyword>
<comment type="caution">
    <text evidence="13">The sequence shown here is derived from an EMBL/GenBank/DDBJ whole genome shotgun (WGS) entry which is preliminary data.</text>
</comment>
<feature type="transmembrane region" description="Helical" evidence="10">
    <location>
        <begin position="250"/>
        <end position="274"/>
    </location>
</feature>
<dbReference type="Proteomes" id="UP000604046">
    <property type="component" value="Unassembled WGS sequence"/>
</dbReference>
<evidence type="ECO:0000256" key="4">
    <source>
        <dbReference type="ARBA" id="ARBA00022737"/>
    </source>
</evidence>
<evidence type="ECO:0000256" key="9">
    <source>
        <dbReference type="SAM" id="MobiDB-lite"/>
    </source>
</evidence>
<feature type="transmembrane region" description="Helical" evidence="10">
    <location>
        <begin position="161"/>
        <end position="181"/>
    </location>
</feature>
<evidence type="ECO:0000259" key="12">
    <source>
        <dbReference type="PROSITE" id="PS50929"/>
    </source>
</evidence>
<dbReference type="InterPro" id="IPR003439">
    <property type="entry name" value="ABC_transporter-like_ATP-bd"/>
</dbReference>
<protein>
    <submittedName>
        <fullName evidence="13">AbcC12 protein</fullName>
    </submittedName>
</protein>
<evidence type="ECO:0000313" key="14">
    <source>
        <dbReference type="Proteomes" id="UP000604046"/>
    </source>
</evidence>
<evidence type="ECO:0000256" key="2">
    <source>
        <dbReference type="ARBA" id="ARBA00022448"/>
    </source>
</evidence>
<keyword evidence="2" id="KW-0813">Transport</keyword>
<feature type="domain" description="ABC transporter" evidence="11">
    <location>
        <begin position="440"/>
        <end position="676"/>
    </location>
</feature>
<dbReference type="Pfam" id="PF00005">
    <property type="entry name" value="ABC_tran"/>
    <property type="match status" value="1"/>
</dbReference>
<dbReference type="InterPro" id="IPR050173">
    <property type="entry name" value="ABC_transporter_C-like"/>
</dbReference>
<keyword evidence="14" id="KW-1185">Reference proteome</keyword>
<dbReference type="Pfam" id="PF00664">
    <property type="entry name" value="ABC_membrane"/>
    <property type="match status" value="1"/>
</dbReference>
<feature type="transmembrane region" description="Helical" evidence="10">
    <location>
        <begin position="119"/>
        <end position="141"/>
    </location>
</feature>
<dbReference type="InterPro" id="IPR027417">
    <property type="entry name" value="P-loop_NTPase"/>
</dbReference>
<gene>
    <name evidence="13" type="primary">abcC12</name>
    <name evidence="13" type="ORF">SNAT2548_LOCUS13256</name>
</gene>
<dbReference type="PANTHER" id="PTHR24223">
    <property type="entry name" value="ATP-BINDING CASSETTE SUB-FAMILY C"/>
    <property type="match status" value="1"/>
</dbReference>
<dbReference type="FunFam" id="3.40.50.300:FF:000163">
    <property type="entry name" value="Multidrug resistance-associated protein member 4"/>
    <property type="match status" value="1"/>
</dbReference>
<keyword evidence="6" id="KW-0067">ATP-binding</keyword>
<dbReference type="Gene3D" id="3.40.50.300">
    <property type="entry name" value="P-loop containing nucleotide triphosphate hydrolases"/>
    <property type="match status" value="1"/>
</dbReference>